<dbReference type="Pfam" id="PF26569">
    <property type="entry name" value="EIF3CL_C"/>
    <property type="match status" value="1"/>
</dbReference>
<evidence type="ECO:0000256" key="1">
    <source>
        <dbReference type="ARBA" id="ARBA00022490"/>
    </source>
</evidence>
<feature type="domain" description="PCI" evidence="6">
    <location>
        <begin position="634"/>
        <end position="810"/>
    </location>
</feature>
<dbReference type="PANTHER" id="PTHR13937">
    <property type="entry name" value="EUKARYOTIC TRANSLATION INITATION FACTOR 3, SUBUNIT 8 EIF3S8 -RELATED"/>
    <property type="match status" value="1"/>
</dbReference>
<dbReference type="AlphaFoldDB" id="A0A7R8UTW9"/>
<feature type="compositionally biased region" description="Basic and acidic residues" evidence="5">
    <location>
        <begin position="870"/>
        <end position="886"/>
    </location>
</feature>
<name>A0A7R8UTW9_HERIL</name>
<comment type="subcellular location">
    <subcellularLocation>
        <location evidence="4">Cytoplasm</location>
    </subcellularLocation>
</comment>
<evidence type="ECO:0000313" key="8">
    <source>
        <dbReference type="Proteomes" id="UP000594454"/>
    </source>
</evidence>
<dbReference type="PANTHER" id="PTHR13937:SF0">
    <property type="entry name" value="EUKARYOTIC TRANSLATION INITIATION FACTOR 3 SUBUNIT C-RELATED"/>
    <property type="match status" value="1"/>
</dbReference>
<organism evidence="7 8">
    <name type="scientific">Hermetia illucens</name>
    <name type="common">Black soldier fly</name>
    <dbReference type="NCBI Taxonomy" id="343691"/>
    <lineage>
        <taxon>Eukaryota</taxon>
        <taxon>Metazoa</taxon>
        <taxon>Ecdysozoa</taxon>
        <taxon>Arthropoda</taxon>
        <taxon>Hexapoda</taxon>
        <taxon>Insecta</taxon>
        <taxon>Pterygota</taxon>
        <taxon>Neoptera</taxon>
        <taxon>Endopterygota</taxon>
        <taxon>Diptera</taxon>
        <taxon>Brachycera</taxon>
        <taxon>Stratiomyomorpha</taxon>
        <taxon>Stratiomyidae</taxon>
        <taxon>Hermetiinae</taxon>
        <taxon>Hermetia</taxon>
    </lineage>
</organism>
<dbReference type="FunCoup" id="A0A7R8UTW9">
    <property type="interactions" value="1860"/>
</dbReference>
<feature type="compositionally biased region" description="Acidic residues" evidence="5">
    <location>
        <begin position="214"/>
        <end position="227"/>
    </location>
</feature>
<dbReference type="InterPro" id="IPR036390">
    <property type="entry name" value="WH_DNA-bd_sf"/>
</dbReference>
<dbReference type="GO" id="GO:0003743">
    <property type="term" value="F:translation initiation factor activity"/>
    <property type="evidence" value="ECO:0007669"/>
    <property type="project" value="UniProtKB-UniRule"/>
</dbReference>
<evidence type="ECO:0000256" key="2">
    <source>
        <dbReference type="ARBA" id="ARBA00022540"/>
    </source>
</evidence>
<comment type="function">
    <text evidence="4">Component of the eukaryotic translation initiation factor 3 (eIF-3) complex, which is involved in protein synthesis of a specialized repertoire of mRNAs and, together with other initiation factors, stimulates binding of mRNA and methionyl-tRNAi to the 40S ribosome. The eIF-3 complex specifically targets and initiates translation of a subset of mRNAs involved in cell proliferation.</text>
</comment>
<keyword evidence="8" id="KW-1185">Reference proteome</keyword>
<dbReference type="GO" id="GO:0005852">
    <property type="term" value="C:eukaryotic translation initiation factor 3 complex"/>
    <property type="evidence" value="ECO:0007669"/>
    <property type="project" value="UniProtKB-UniRule"/>
</dbReference>
<dbReference type="Gene3D" id="1.25.40.570">
    <property type="match status" value="1"/>
</dbReference>
<dbReference type="InterPro" id="IPR058999">
    <property type="entry name" value="EIF3CL_C"/>
</dbReference>
<dbReference type="InterPro" id="IPR008905">
    <property type="entry name" value="EIF3C_N_dom"/>
</dbReference>
<feature type="compositionally biased region" description="Basic and acidic residues" evidence="5">
    <location>
        <begin position="190"/>
        <end position="204"/>
    </location>
</feature>
<feature type="compositionally biased region" description="Acidic residues" evidence="5">
    <location>
        <begin position="11"/>
        <end position="21"/>
    </location>
</feature>
<reference evidence="7 8" key="1">
    <citation type="submission" date="2020-11" db="EMBL/GenBank/DDBJ databases">
        <authorList>
            <person name="Wallbank WR R."/>
            <person name="Pardo Diaz C."/>
            <person name="Kozak K."/>
            <person name="Martin S."/>
            <person name="Jiggins C."/>
            <person name="Moest M."/>
            <person name="Warren A I."/>
            <person name="Generalovic N T."/>
            <person name="Byers J.R.P. K."/>
            <person name="Montejo-Kovacevich G."/>
            <person name="Yen C E."/>
        </authorList>
    </citation>
    <scope>NUCLEOTIDE SEQUENCE [LARGE SCALE GENOMIC DNA]</scope>
</reference>
<dbReference type="GO" id="GO:0033290">
    <property type="term" value="C:eukaryotic 48S preinitiation complex"/>
    <property type="evidence" value="ECO:0007669"/>
    <property type="project" value="UniProtKB-UniRule"/>
</dbReference>
<dbReference type="GO" id="GO:0001732">
    <property type="term" value="P:formation of cytoplasmic translation initiation complex"/>
    <property type="evidence" value="ECO:0007669"/>
    <property type="project" value="UniProtKB-UniRule"/>
</dbReference>
<evidence type="ECO:0000313" key="7">
    <source>
        <dbReference type="EMBL" id="CAD7086976.1"/>
    </source>
</evidence>
<feature type="region of interest" description="Disordered" evidence="5">
    <location>
        <begin position="1"/>
        <end position="35"/>
    </location>
</feature>
<evidence type="ECO:0000259" key="6">
    <source>
        <dbReference type="PROSITE" id="PS50250"/>
    </source>
</evidence>
<dbReference type="InParanoid" id="A0A7R8UTW9"/>
<dbReference type="OrthoDB" id="29647at2759"/>
<dbReference type="GO" id="GO:0016282">
    <property type="term" value="C:eukaryotic 43S preinitiation complex"/>
    <property type="evidence" value="ECO:0007669"/>
    <property type="project" value="UniProtKB-UniRule"/>
</dbReference>
<dbReference type="InterPro" id="IPR027516">
    <property type="entry name" value="EIF3C"/>
</dbReference>
<comment type="similarity">
    <text evidence="4">Belongs to the eIF-3 subunit C family.</text>
</comment>
<feature type="compositionally biased region" description="Basic residues" evidence="5">
    <location>
        <begin position="253"/>
        <end position="264"/>
    </location>
</feature>
<dbReference type="Pfam" id="PF01399">
    <property type="entry name" value="PCI"/>
    <property type="match status" value="1"/>
</dbReference>
<dbReference type="OMA" id="FRCGLIK"/>
<evidence type="ECO:0000256" key="3">
    <source>
        <dbReference type="ARBA" id="ARBA00022917"/>
    </source>
</evidence>
<dbReference type="InterPro" id="IPR000717">
    <property type="entry name" value="PCI_dom"/>
</dbReference>
<dbReference type="Pfam" id="PF05470">
    <property type="entry name" value="eIF-3c_N"/>
    <property type="match status" value="1"/>
</dbReference>
<keyword evidence="1 4" id="KW-0963">Cytoplasm</keyword>
<dbReference type="SMART" id="SM00088">
    <property type="entry name" value="PINT"/>
    <property type="match status" value="1"/>
</dbReference>
<feature type="region of interest" description="Disordered" evidence="5">
    <location>
        <begin position="843"/>
        <end position="894"/>
    </location>
</feature>
<accession>A0A7R8UTW9</accession>
<dbReference type="SUPFAM" id="SSF46785">
    <property type="entry name" value="Winged helix' DNA-binding domain"/>
    <property type="match status" value="1"/>
</dbReference>
<evidence type="ECO:0000256" key="5">
    <source>
        <dbReference type="SAM" id="MobiDB-lite"/>
    </source>
</evidence>
<proteinExistence type="inferred from homology"/>
<dbReference type="PROSITE" id="PS50250">
    <property type="entry name" value="PCI"/>
    <property type="match status" value="1"/>
</dbReference>
<feature type="compositionally biased region" description="Basic and acidic residues" evidence="5">
    <location>
        <begin position="232"/>
        <end position="252"/>
    </location>
</feature>
<dbReference type="Proteomes" id="UP000594454">
    <property type="component" value="Chromosome 4"/>
</dbReference>
<dbReference type="HAMAP" id="MF_03002">
    <property type="entry name" value="eIF3c"/>
    <property type="match status" value="1"/>
</dbReference>
<feature type="compositionally biased region" description="Acidic residues" evidence="5">
    <location>
        <begin position="162"/>
        <end position="182"/>
    </location>
</feature>
<feature type="region of interest" description="Disordered" evidence="5">
    <location>
        <begin position="156"/>
        <end position="287"/>
    </location>
</feature>
<dbReference type="GO" id="GO:0003723">
    <property type="term" value="F:RNA binding"/>
    <property type="evidence" value="ECO:0007669"/>
    <property type="project" value="InterPro"/>
</dbReference>
<dbReference type="GO" id="GO:0031369">
    <property type="term" value="F:translation initiation factor binding"/>
    <property type="evidence" value="ECO:0007669"/>
    <property type="project" value="InterPro"/>
</dbReference>
<keyword evidence="2 4" id="KW-0396">Initiation factor</keyword>
<dbReference type="EMBL" id="LR899012">
    <property type="protein sequence ID" value="CAD7086976.1"/>
    <property type="molecule type" value="Genomic_DNA"/>
</dbReference>
<protein>
    <recommendedName>
        <fullName evidence="4">Eukaryotic translation initiation factor 3 subunit C</fullName>
        <shortName evidence="4">eIF3c</shortName>
    </recommendedName>
    <alternativeName>
        <fullName evidence="4">Eukaryotic translation initiation factor 3 subunit 8</fullName>
    </alternativeName>
</protein>
<evidence type="ECO:0000256" key="4">
    <source>
        <dbReference type="HAMAP-Rule" id="MF_03002"/>
    </source>
</evidence>
<sequence>MSRFFAGGSDSDSETSSEEEQVQFPRPTATYSFSDDEEEVKRVVRSTKEKRYEDLSNCIKNIRNYKKIKDMASILSSFEDLTRAYQKALPVISKEENGITPRFYVRCLAELEDFITEVWEDREGRKNLSKNNSKSLGTLRQKFRKYIKDFEEDLTKFRESPDQESEEEEEHEASASESEEEVAAQKAVQFRKEVEKPSKQPKDEDSGDSTDWGSDSESETESSDDDNQYMNIRERFLKRTTEKEEKDEDVEKKKKKAKEIKPRRKREEEDEEGGWETVTKGPATSAEKPKMFAKDAEIDIGLVLNKLSEIMSARGKKRTDRRQQIELLYELMAIAQLHNLGNACAVKIRFNIISAIFDYNPKVSEPMKLEYWAKLVVAMKEMLQILLATKDITLSEGVLEDQEEYEKAPYYVRGCALTAVERLDDEFTKLLKECDPHSNEYVERLKDEVVVTEVIEQVLQYTERIGSDNEICRVYLRKIDHLYYKFDPNVLKKKKGELPANTSTSVEVMDKLCKFIYAKDNTDRIRTRAILCHIYHHALHDNWFQARDLTLMSHLQENIHNADPSTLILYNRMMANLGLCAFRQGNVKDAHRCLVELMVTAKPKELLAQGLLPQRQHERSAEQEKVEKQRQMPFHMHINLELLECVYLVSAMLLEIPYIAEHEFDARRRMISKTFYQQLRSSERQSLVGPPESMREHVVAAAKAMRCGNWQACANFIVNKKMNAKVWDLFYEADRVREMLTRFIKEESLRTYLFTYSNVYSSISIPSLAQMYDLPNPKVHSLISKMIINEELMASLDDPTETVVMHRSEPSRLQALSMQLADKVTNLVDANERIFEMKQGNYFQRGNMGNRDRGNYRNQNMNQGGNWGGQRRDNRNQRNRQQRDNRNQNMIEEE</sequence>
<keyword evidence="3 4" id="KW-0648">Protein biosynthesis</keyword>
<gene>
    <name evidence="7" type="ORF">HERILL_LOCUS9712</name>
</gene>
<comment type="subunit">
    <text evidence="4">Component of the eukaryotic translation initiation factor 3 (eIF-3) complex.</text>
</comment>